<dbReference type="Proteomes" id="UP000324222">
    <property type="component" value="Unassembled WGS sequence"/>
</dbReference>
<sequence>MSDGTTPETGFILQIADPAGHVTNDGHMILEWSRDQSLAVILLLRSPGGQVIDTPLWSRDPSPEMVT</sequence>
<gene>
    <name evidence="1" type="ORF">E2C01_101542</name>
</gene>
<accession>A0A5B7KGB2</accession>
<name>A0A5B7KGB2_PORTR</name>
<dbReference type="EMBL" id="VSRR010147746">
    <property type="protein sequence ID" value="MPD05777.1"/>
    <property type="molecule type" value="Genomic_DNA"/>
</dbReference>
<dbReference type="AlphaFoldDB" id="A0A5B7KGB2"/>
<protein>
    <submittedName>
        <fullName evidence="1">Uncharacterized protein</fullName>
    </submittedName>
</protein>
<comment type="caution">
    <text evidence="1">The sequence shown here is derived from an EMBL/GenBank/DDBJ whole genome shotgun (WGS) entry which is preliminary data.</text>
</comment>
<reference evidence="1 2" key="1">
    <citation type="submission" date="2019-05" db="EMBL/GenBank/DDBJ databases">
        <title>Another draft genome of Portunus trituberculatus and its Hox gene families provides insights of decapod evolution.</title>
        <authorList>
            <person name="Jeong J.-H."/>
            <person name="Song I."/>
            <person name="Kim S."/>
            <person name="Choi T."/>
            <person name="Kim D."/>
            <person name="Ryu S."/>
            <person name="Kim W."/>
        </authorList>
    </citation>
    <scope>NUCLEOTIDE SEQUENCE [LARGE SCALE GENOMIC DNA]</scope>
    <source>
        <tissue evidence="1">Muscle</tissue>
    </source>
</reference>
<evidence type="ECO:0000313" key="2">
    <source>
        <dbReference type="Proteomes" id="UP000324222"/>
    </source>
</evidence>
<proteinExistence type="predicted"/>
<keyword evidence="2" id="KW-1185">Reference proteome</keyword>
<evidence type="ECO:0000313" key="1">
    <source>
        <dbReference type="EMBL" id="MPD05777.1"/>
    </source>
</evidence>
<organism evidence="1 2">
    <name type="scientific">Portunus trituberculatus</name>
    <name type="common">Swimming crab</name>
    <name type="synonym">Neptunus trituberculatus</name>
    <dbReference type="NCBI Taxonomy" id="210409"/>
    <lineage>
        <taxon>Eukaryota</taxon>
        <taxon>Metazoa</taxon>
        <taxon>Ecdysozoa</taxon>
        <taxon>Arthropoda</taxon>
        <taxon>Crustacea</taxon>
        <taxon>Multicrustacea</taxon>
        <taxon>Malacostraca</taxon>
        <taxon>Eumalacostraca</taxon>
        <taxon>Eucarida</taxon>
        <taxon>Decapoda</taxon>
        <taxon>Pleocyemata</taxon>
        <taxon>Brachyura</taxon>
        <taxon>Eubrachyura</taxon>
        <taxon>Portunoidea</taxon>
        <taxon>Portunidae</taxon>
        <taxon>Portuninae</taxon>
        <taxon>Portunus</taxon>
    </lineage>
</organism>